<reference evidence="3" key="1">
    <citation type="journal article" date="2019" name="Int. J. Syst. Evol. Microbiol.">
        <title>The Global Catalogue of Microorganisms (GCM) 10K type strain sequencing project: providing services to taxonomists for standard genome sequencing and annotation.</title>
        <authorList>
            <consortium name="The Broad Institute Genomics Platform"/>
            <consortium name="The Broad Institute Genome Sequencing Center for Infectious Disease"/>
            <person name="Wu L."/>
            <person name="Ma J."/>
        </authorList>
    </citation>
    <scope>NUCLEOTIDE SEQUENCE [LARGE SCALE GENOMIC DNA]</scope>
    <source>
        <strain evidence="3">JCM 17326</strain>
    </source>
</reference>
<organism evidence="2 3">
    <name type="scientific">Nonomuraea rosea</name>
    <dbReference type="NCBI Taxonomy" id="638574"/>
    <lineage>
        <taxon>Bacteria</taxon>
        <taxon>Bacillati</taxon>
        <taxon>Actinomycetota</taxon>
        <taxon>Actinomycetes</taxon>
        <taxon>Streptosporangiales</taxon>
        <taxon>Streptosporangiaceae</taxon>
        <taxon>Nonomuraea</taxon>
    </lineage>
</organism>
<evidence type="ECO:0000256" key="1">
    <source>
        <dbReference type="SAM" id="MobiDB-lite"/>
    </source>
</evidence>
<proteinExistence type="predicted"/>
<feature type="compositionally biased region" description="Basic residues" evidence="1">
    <location>
        <begin position="125"/>
        <end position="134"/>
    </location>
</feature>
<keyword evidence="3" id="KW-1185">Reference proteome</keyword>
<feature type="region of interest" description="Disordered" evidence="1">
    <location>
        <begin position="96"/>
        <end position="134"/>
    </location>
</feature>
<feature type="compositionally biased region" description="Basic residues" evidence="1">
    <location>
        <begin position="96"/>
        <end position="113"/>
    </location>
</feature>
<dbReference type="EMBL" id="BAABDQ010000056">
    <property type="protein sequence ID" value="GAA3617689.1"/>
    <property type="molecule type" value="Genomic_DNA"/>
</dbReference>
<accession>A0ABP6ZUF3</accession>
<evidence type="ECO:0000313" key="2">
    <source>
        <dbReference type="EMBL" id="GAA3617689.1"/>
    </source>
</evidence>
<gene>
    <name evidence="2" type="ORF">GCM10022419_123980</name>
</gene>
<evidence type="ECO:0000313" key="3">
    <source>
        <dbReference type="Proteomes" id="UP001500630"/>
    </source>
</evidence>
<dbReference type="Proteomes" id="UP001500630">
    <property type="component" value="Unassembled WGS sequence"/>
</dbReference>
<sequence length="134" mass="14975">MGAAPEASWAFSDWLAGLTRLRAARIADPGVAGADDLFAALFEFPVRVGAQLGGAEPGTMETLNRKVYYWTYQEARRASLEAALQLFGCQALHPRRLGRRQRSPSSRRARLRLTQREPWPAGRAQRARPVRFVP</sequence>
<dbReference type="RefSeq" id="WP_345577889.1">
    <property type="nucleotide sequence ID" value="NZ_BAABDQ010000056.1"/>
</dbReference>
<protein>
    <submittedName>
        <fullName evidence="2">Uncharacterized protein</fullName>
    </submittedName>
</protein>
<name>A0ABP6ZUF3_9ACTN</name>
<comment type="caution">
    <text evidence="2">The sequence shown here is derived from an EMBL/GenBank/DDBJ whole genome shotgun (WGS) entry which is preliminary data.</text>
</comment>